<dbReference type="GO" id="GO:0045148">
    <property type="term" value="F:tripeptide aminopeptidase activity"/>
    <property type="evidence" value="ECO:0007669"/>
    <property type="project" value="UniProtKB-EC"/>
</dbReference>
<keyword evidence="10" id="KW-0031">Aminopeptidase</keyword>
<gene>
    <name evidence="10" type="primary">pepT</name>
    <name evidence="10" type="ORF">J5V48_04130</name>
</gene>
<comment type="similarity">
    <text evidence="2">Belongs to the peptidase M20B family.</text>
</comment>
<proteinExistence type="inferred from homology"/>
<dbReference type="PANTHER" id="PTHR42994">
    <property type="entry name" value="PEPTIDASE T"/>
    <property type="match status" value="1"/>
</dbReference>
<dbReference type="PANTHER" id="PTHR42994:SF1">
    <property type="entry name" value="PEPTIDASE T"/>
    <property type="match status" value="1"/>
</dbReference>
<dbReference type="InterPro" id="IPR011650">
    <property type="entry name" value="Peptidase_M20_dimer"/>
</dbReference>
<evidence type="ECO:0000256" key="5">
    <source>
        <dbReference type="ARBA" id="ARBA00022801"/>
    </source>
</evidence>
<dbReference type="InterPro" id="IPR010161">
    <property type="entry name" value="Peptidase_M20B"/>
</dbReference>
<dbReference type="Pfam" id="PF01546">
    <property type="entry name" value="Peptidase_M20"/>
    <property type="match status" value="1"/>
</dbReference>
<evidence type="ECO:0000259" key="9">
    <source>
        <dbReference type="Pfam" id="PF07687"/>
    </source>
</evidence>
<dbReference type="EC" id="3.4.11.4" evidence="8"/>
<dbReference type="InterPro" id="IPR002933">
    <property type="entry name" value="Peptidase_M20"/>
</dbReference>
<dbReference type="NCBIfam" id="NF003976">
    <property type="entry name" value="PRK05469.1"/>
    <property type="match status" value="1"/>
</dbReference>
<dbReference type="RefSeq" id="WP_219937297.1">
    <property type="nucleotide sequence ID" value="NZ_JAGFNY010000009.1"/>
</dbReference>
<keyword evidence="6" id="KW-0862">Zinc</keyword>
<dbReference type="Proteomes" id="UP000731465">
    <property type="component" value="Unassembled WGS sequence"/>
</dbReference>
<name>A0ABS7DFM0_9GAMM</name>
<keyword evidence="7" id="KW-0482">Metalloprotease</keyword>
<evidence type="ECO:0000256" key="1">
    <source>
        <dbReference type="ARBA" id="ARBA00001947"/>
    </source>
</evidence>
<dbReference type="EMBL" id="JAGFNY010000009">
    <property type="protein sequence ID" value="MBW7570079.1"/>
    <property type="molecule type" value="Genomic_DNA"/>
</dbReference>
<sequence length="421" mass="45593">MQESSVLDLENLCGVDPLVNTFCELISYDTKADPDSTTVPSSVGQLRFGAYLLSAINKLGLKGVQDNNGVVSVSIPASEGMENVKSLCLLAHMDTAPDKSGADIKPALVKNYDGSGIRLANSLVIDESVSCALKEFKGQDIIVTDGNTLLGADDKAGIAILLRLMHEICVDSNLKHGPLKIIFSVDEEIGKSTDHLSVSDIDCNYGVTVDGTKEGELDIATFNAYGAVVNFKGRSVHTAVAYKTLHNALMIANEFINMLPASQRPETTLGDEGFYHIHDLSGSTDSATLKMIIRDFTKEGMEQRLETVRSIISFLNNRYSKDTVDAKFTFQYANMADVLKDHEDYISLIKDAYKDAGVKVSLNKVRGGTDGSNLSNRGLPTPNIFTGGLNCHGPYECLVVSSFNKAYSVVRNLVTSMHKLS</sequence>
<keyword evidence="5 10" id="KW-0378">Hydrolase</keyword>
<dbReference type="InterPro" id="IPR036264">
    <property type="entry name" value="Bact_exopeptidase_dim_dom"/>
</dbReference>
<feature type="domain" description="Peptidase M20 dimerisation" evidence="9">
    <location>
        <begin position="219"/>
        <end position="315"/>
    </location>
</feature>
<evidence type="ECO:0000256" key="8">
    <source>
        <dbReference type="NCBIfam" id="TIGR01882"/>
    </source>
</evidence>
<comment type="cofactor">
    <cofactor evidence="1">
        <name>Zn(2+)</name>
        <dbReference type="ChEBI" id="CHEBI:29105"/>
    </cofactor>
</comment>
<evidence type="ECO:0000313" key="10">
    <source>
        <dbReference type="EMBL" id="MBW7570079.1"/>
    </source>
</evidence>
<keyword evidence="4" id="KW-0479">Metal-binding</keyword>
<dbReference type="PROSITE" id="PS00759">
    <property type="entry name" value="ARGE_DAPE_CPG2_2"/>
    <property type="match status" value="1"/>
</dbReference>
<organism evidence="10 11">
    <name type="scientific">Succinivibrio faecicola</name>
    <dbReference type="NCBI Taxonomy" id="2820300"/>
    <lineage>
        <taxon>Bacteria</taxon>
        <taxon>Pseudomonadati</taxon>
        <taxon>Pseudomonadota</taxon>
        <taxon>Gammaproteobacteria</taxon>
        <taxon>Aeromonadales</taxon>
        <taxon>Succinivibrionaceae</taxon>
        <taxon>Succinivibrio</taxon>
    </lineage>
</organism>
<dbReference type="SUPFAM" id="SSF53187">
    <property type="entry name" value="Zn-dependent exopeptidases"/>
    <property type="match status" value="1"/>
</dbReference>
<evidence type="ECO:0000313" key="11">
    <source>
        <dbReference type="Proteomes" id="UP000731465"/>
    </source>
</evidence>
<keyword evidence="3" id="KW-0645">Protease</keyword>
<evidence type="ECO:0000256" key="4">
    <source>
        <dbReference type="ARBA" id="ARBA00022723"/>
    </source>
</evidence>
<dbReference type="NCBIfam" id="TIGR01882">
    <property type="entry name" value="peptidase-T"/>
    <property type="match status" value="1"/>
</dbReference>
<comment type="caution">
    <text evidence="10">The sequence shown here is derived from an EMBL/GenBank/DDBJ whole genome shotgun (WGS) entry which is preliminary data.</text>
</comment>
<evidence type="ECO:0000256" key="7">
    <source>
        <dbReference type="ARBA" id="ARBA00023049"/>
    </source>
</evidence>
<dbReference type="NCBIfam" id="NF009920">
    <property type="entry name" value="PRK13381.1"/>
    <property type="match status" value="1"/>
</dbReference>
<dbReference type="Gene3D" id="3.40.630.10">
    <property type="entry name" value="Zn peptidases"/>
    <property type="match status" value="1"/>
</dbReference>
<dbReference type="Gene3D" id="3.30.70.360">
    <property type="match status" value="1"/>
</dbReference>
<keyword evidence="11" id="KW-1185">Reference proteome</keyword>
<evidence type="ECO:0000256" key="6">
    <source>
        <dbReference type="ARBA" id="ARBA00022833"/>
    </source>
</evidence>
<accession>A0ABS7DFM0</accession>
<dbReference type="Pfam" id="PF07687">
    <property type="entry name" value="M20_dimer"/>
    <property type="match status" value="1"/>
</dbReference>
<evidence type="ECO:0000256" key="3">
    <source>
        <dbReference type="ARBA" id="ARBA00022670"/>
    </source>
</evidence>
<dbReference type="InterPro" id="IPR001261">
    <property type="entry name" value="ArgE/DapE_CS"/>
</dbReference>
<protein>
    <recommendedName>
        <fullName evidence="8">Peptidase T</fullName>
        <ecNumber evidence="8">3.4.11.4</ecNumber>
    </recommendedName>
</protein>
<evidence type="ECO:0000256" key="2">
    <source>
        <dbReference type="ARBA" id="ARBA00009692"/>
    </source>
</evidence>
<dbReference type="SUPFAM" id="SSF55031">
    <property type="entry name" value="Bacterial exopeptidase dimerisation domain"/>
    <property type="match status" value="1"/>
</dbReference>
<reference evidence="10 11" key="1">
    <citation type="submission" date="2021-03" db="EMBL/GenBank/DDBJ databases">
        <title>Succinivibrio sp. nov. isolated from feces of cow.</title>
        <authorList>
            <person name="Choi J.-Y."/>
        </authorList>
    </citation>
    <scope>NUCLEOTIDE SEQUENCE [LARGE SCALE GENOMIC DNA]</scope>
    <source>
        <strain evidence="10 11">AGMB01872</strain>
    </source>
</reference>